<comment type="caution">
    <text evidence="5">The sequence shown here is derived from an EMBL/GenBank/DDBJ whole genome shotgun (WGS) entry which is preliminary data.</text>
</comment>
<reference evidence="5 6" key="1">
    <citation type="submission" date="2023-07" db="EMBL/GenBank/DDBJ databases">
        <title>Genomic Encyclopedia of Type Strains, Phase IV (KMG-IV): sequencing the most valuable type-strain genomes for metagenomic binning, comparative biology and taxonomic classification.</title>
        <authorList>
            <person name="Goeker M."/>
        </authorList>
    </citation>
    <scope>NUCLEOTIDE SEQUENCE [LARGE SCALE GENOMIC DNA]</scope>
    <source>
        <strain evidence="5 6">B1-1</strain>
    </source>
</reference>
<dbReference type="Pfam" id="PF22725">
    <property type="entry name" value="GFO_IDH_MocA_C3"/>
    <property type="match status" value="1"/>
</dbReference>
<dbReference type="Proteomes" id="UP001223743">
    <property type="component" value="Unassembled WGS sequence"/>
</dbReference>
<dbReference type="Gene3D" id="3.30.360.10">
    <property type="entry name" value="Dihydrodipicolinate Reductase, domain 2"/>
    <property type="match status" value="1"/>
</dbReference>
<organism evidence="5 6">
    <name type="scientific">Kaistia geumhonensis</name>
    <dbReference type="NCBI Taxonomy" id="410839"/>
    <lineage>
        <taxon>Bacteria</taxon>
        <taxon>Pseudomonadati</taxon>
        <taxon>Pseudomonadota</taxon>
        <taxon>Alphaproteobacteria</taxon>
        <taxon>Hyphomicrobiales</taxon>
        <taxon>Kaistiaceae</taxon>
        <taxon>Kaistia</taxon>
    </lineage>
</organism>
<name>A0ABU0M9Z9_9HYPH</name>
<keyword evidence="6" id="KW-1185">Reference proteome</keyword>
<feature type="domain" description="GFO/IDH/MocA-like oxidoreductase" evidence="4">
    <location>
        <begin position="174"/>
        <end position="291"/>
    </location>
</feature>
<dbReference type="InterPro" id="IPR051317">
    <property type="entry name" value="Gfo/Idh/MocA_oxidoreduct"/>
</dbReference>
<dbReference type="EMBL" id="JAUSWJ010000001">
    <property type="protein sequence ID" value="MDQ0517758.1"/>
    <property type="molecule type" value="Genomic_DNA"/>
</dbReference>
<evidence type="ECO:0000256" key="2">
    <source>
        <dbReference type="ARBA" id="ARBA00023002"/>
    </source>
</evidence>
<dbReference type="Gene3D" id="3.40.50.720">
    <property type="entry name" value="NAD(P)-binding Rossmann-like Domain"/>
    <property type="match status" value="1"/>
</dbReference>
<evidence type="ECO:0000256" key="1">
    <source>
        <dbReference type="ARBA" id="ARBA00010928"/>
    </source>
</evidence>
<protein>
    <submittedName>
        <fullName evidence="5">Dehydrogenase</fullName>
    </submittedName>
</protein>
<dbReference type="PANTHER" id="PTHR43708">
    <property type="entry name" value="CONSERVED EXPRESSED OXIDOREDUCTASE (EUROFUNG)"/>
    <property type="match status" value="1"/>
</dbReference>
<evidence type="ECO:0000259" key="3">
    <source>
        <dbReference type="Pfam" id="PF01408"/>
    </source>
</evidence>
<dbReference type="InterPro" id="IPR000683">
    <property type="entry name" value="Gfo/Idh/MocA-like_OxRdtase_N"/>
</dbReference>
<evidence type="ECO:0000259" key="4">
    <source>
        <dbReference type="Pfam" id="PF22725"/>
    </source>
</evidence>
<dbReference type="InterPro" id="IPR036291">
    <property type="entry name" value="NAD(P)-bd_dom_sf"/>
</dbReference>
<sequence>MSTAADSQPEGMPSEDAYALVSREAAEVEAPVIDFRPPMPKDRSIPIGLVGAGGISFAHLDAYRRHGLNVVAIADRHLDRAKARRDQHFPEALATDDIAAVIADPSIRVLDLTPHPESRAPLIRDALEAGKHVLSQKPFVHDLALGEQLADLADARGLHLAVNQNGRWSPHMAWMREAVARGLVGTVTSVHVSIQWDHSWVAGTPFDAMDDLILEDFGIHWFDFLVSVIGPGARSVYAIAGRAEGQSARAPLLGSALVAFDGGQASLVFDGATRFGSADGTVITGTAGTLRSEGPDLGRQTVTLHTEAGVARPALEGTWFNDGFAGTMGALLVAIETGQPPIHAARANLASLRLGHAAIESVRRGQPVRL</sequence>
<accession>A0ABU0M9Z9</accession>
<dbReference type="Pfam" id="PF01408">
    <property type="entry name" value="GFO_IDH_MocA"/>
    <property type="match status" value="1"/>
</dbReference>
<gene>
    <name evidence="5" type="ORF">QO015_003371</name>
</gene>
<evidence type="ECO:0000313" key="6">
    <source>
        <dbReference type="Proteomes" id="UP001223743"/>
    </source>
</evidence>
<dbReference type="SUPFAM" id="SSF55347">
    <property type="entry name" value="Glyceraldehyde-3-phosphate dehydrogenase-like, C-terminal domain"/>
    <property type="match status" value="1"/>
</dbReference>
<dbReference type="InterPro" id="IPR055170">
    <property type="entry name" value="GFO_IDH_MocA-like_dom"/>
</dbReference>
<dbReference type="RefSeq" id="WP_266282796.1">
    <property type="nucleotide sequence ID" value="NZ_JAPKNF010000002.1"/>
</dbReference>
<feature type="domain" description="Gfo/Idh/MocA-like oxidoreductase N-terminal" evidence="3">
    <location>
        <begin position="47"/>
        <end position="163"/>
    </location>
</feature>
<dbReference type="PANTHER" id="PTHR43708:SF5">
    <property type="entry name" value="CONSERVED EXPRESSED OXIDOREDUCTASE (EUROFUNG)-RELATED"/>
    <property type="match status" value="1"/>
</dbReference>
<keyword evidence="2" id="KW-0560">Oxidoreductase</keyword>
<evidence type="ECO:0000313" key="5">
    <source>
        <dbReference type="EMBL" id="MDQ0517758.1"/>
    </source>
</evidence>
<dbReference type="SUPFAM" id="SSF51735">
    <property type="entry name" value="NAD(P)-binding Rossmann-fold domains"/>
    <property type="match status" value="1"/>
</dbReference>
<comment type="similarity">
    <text evidence="1">Belongs to the Gfo/Idh/MocA family.</text>
</comment>
<proteinExistence type="inferred from homology"/>